<dbReference type="Pfam" id="PF14267">
    <property type="entry name" value="DUF4357"/>
    <property type="match status" value="1"/>
</dbReference>
<gene>
    <name evidence="2" type="ORF">ACFSKU_03045</name>
</gene>
<feature type="domain" description="DUF4357" evidence="1">
    <location>
        <begin position="145"/>
        <end position="185"/>
    </location>
</feature>
<sequence>MRDDKKSFFELIIAFSSKDDNVTVSHTKYLEAKVLPETIEKTGYTIMNKKDGNKISLPQMVKDEMDTYFDNMKILLPTIGFDFYKPSNSNLVKLSTKNRDDKLFLEVGDIKASSRLISNGVLVLKGSLMKENEIPALAPTYSNIRRGLIEKGYVQKTIRGLEFIQDYEFSSPSQAGAVILGYSVN</sequence>
<evidence type="ECO:0000259" key="1">
    <source>
        <dbReference type="Pfam" id="PF14267"/>
    </source>
</evidence>
<evidence type="ECO:0000313" key="2">
    <source>
        <dbReference type="EMBL" id="MFD2065845.1"/>
    </source>
</evidence>
<accession>A0ABW4WVH7</accession>
<reference evidence="3" key="1">
    <citation type="journal article" date="2019" name="Int. J. Syst. Evol. Microbiol.">
        <title>The Global Catalogue of Microorganisms (GCM) 10K type strain sequencing project: providing services to taxonomists for standard genome sequencing and annotation.</title>
        <authorList>
            <consortium name="The Broad Institute Genomics Platform"/>
            <consortium name="The Broad Institute Genome Sequencing Center for Infectious Disease"/>
            <person name="Wu L."/>
            <person name="Ma J."/>
        </authorList>
    </citation>
    <scope>NUCLEOTIDE SEQUENCE [LARGE SCALE GENOMIC DNA]</scope>
    <source>
        <strain evidence="3">JCM 16545</strain>
    </source>
</reference>
<name>A0ABW4WVH7_9BACT</name>
<proteinExistence type="predicted"/>
<dbReference type="RefSeq" id="WP_229962772.1">
    <property type="nucleotide sequence ID" value="NZ_JAJJWI010000032.1"/>
</dbReference>
<dbReference type="EMBL" id="JBHUHV010000010">
    <property type="protein sequence ID" value="MFD2065845.1"/>
    <property type="molecule type" value="Genomic_DNA"/>
</dbReference>
<keyword evidence="3" id="KW-1185">Reference proteome</keyword>
<organism evidence="2 3">
    <name type="scientific">Pontibacter silvestris</name>
    <dbReference type="NCBI Taxonomy" id="2305183"/>
    <lineage>
        <taxon>Bacteria</taxon>
        <taxon>Pseudomonadati</taxon>
        <taxon>Bacteroidota</taxon>
        <taxon>Cytophagia</taxon>
        <taxon>Cytophagales</taxon>
        <taxon>Hymenobacteraceae</taxon>
        <taxon>Pontibacter</taxon>
    </lineage>
</organism>
<dbReference type="Proteomes" id="UP001597369">
    <property type="component" value="Unassembled WGS sequence"/>
</dbReference>
<dbReference type="InterPro" id="IPR025579">
    <property type="entry name" value="DUF4357"/>
</dbReference>
<comment type="caution">
    <text evidence="2">The sequence shown here is derived from an EMBL/GenBank/DDBJ whole genome shotgun (WGS) entry which is preliminary data.</text>
</comment>
<evidence type="ECO:0000313" key="3">
    <source>
        <dbReference type="Proteomes" id="UP001597369"/>
    </source>
</evidence>
<protein>
    <submittedName>
        <fullName evidence="2">DUF4357 domain-containing protein</fullName>
    </submittedName>
</protein>